<dbReference type="CDD" id="cd01829">
    <property type="entry name" value="SGNH_hydrolase_peri2"/>
    <property type="match status" value="1"/>
</dbReference>
<reference evidence="2 3" key="1">
    <citation type="submission" date="2019-09" db="EMBL/GenBank/DDBJ databases">
        <title>Draft Whole-Genome sequence of Blastochloris sulfoviridis DSM 729.</title>
        <authorList>
            <person name="Meyer T.E."/>
            <person name="Kyndt J.A."/>
        </authorList>
    </citation>
    <scope>NUCLEOTIDE SEQUENCE [LARGE SCALE GENOMIC DNA]</scope>
    <source>
        <strain evidence="2 3">DSM 729</strain>
    </source>
</reference>
<comment type="caution">
    <text evidence="2">The sequence shown here is derived from an EMBL/GenBank/DDBJ whole genome shotgun (WGS) entry which is preliminary data.</text>
</comment>
<dbReference type="Proteomes" id="UP000323886">
    <property type="component" value="Unassembled WGS sequence"/>
</dbReference>
<dbReference type="Pfam" id="PF04311">
    <property type="entry name" value="DUF459"/>
    <property type="match status" value="1"/>
</dbReference>
<proteinExistence type="predicted"/>
<evidence type="ECO:0000313" key="3">
    <source>
        <dbReference type="Proteomes" id="UP000323886"/>
    </source>
</evidence>
<feature type="compositionally biased region" description="Low complexity" evidence="1">
    <location>
        <begin position="325"/>
        <end position="337"/>
    </location>
</feature>
<gene>
    <name evidence="2" type="ORF">F1193_13475</name>
</gene>
<feature type="compositionally biased region" description="Low complexity" evidence="1">
    <location>
        <begin position="398"/>
        <end position="419"/>
    </location>
</feature>
<evidence type="ECO:0000313" key="2">
    <source>
        <dbReference type="EMBL" id="KAA5598255.1"/>
    </source>
</evidence>
<sequence length="428" mass="46277">MMRGRVAVLVAWGLIALVLAATPLVAQERDDRYFTLRDPFRTERNYVPRLRWAPPVVVDVPTRQARPLEPPSTEPQGTTYASAKEADEARTSPALEYIAVFGDSLAEPLAQGLADSFVQDLPEVAVLDKARSNSSLIRNDPVDWLAAARELLESEKVTVGVVMVGVNERQSLKDETGATFEPRSERWVQAYTRRVDDLMALFKAKNVPLFWVGLPAMKSARLSQDMQFFNEIIRERAARAGVPFVDVWDGFVDEQGQFVVSGPALDGQKRRLRNSDGIHFTRAGGRKLAHFVERDIRLLLDQRIPRAPAQTDEQAPPAAAPSPDVPAAVATPQVPQPQLRPLAGPVVPLVGATGPSGPLAGATPTRSVQSKDPIVTQVLVRGESPPAVTGRADDFAWPGATALPASTAPTNTAPANTATPPEPGRATP</sequence>
<dbReference type="RefSeq" id="WP_150098329.1">
    <property type="nucleotide sequence ID" value="NZ_VWPL01000028.1"/>
</dbReference>
<name>A0A5M6HQW0_9HYPH</name>
<dbReference type="InterPro" id="IPR007407">
    <property type="entry name" value="DUF459"/>
</dbReference>
<dbReference type="Gene3D" id="3.40.50.1110">
    <property type="entry name" value="SGNH hydrolase"/>
    <property type="match status" value="1"/>
</dbReference>
<dbReference type="AlphaFoldDB" id="A0A5M6HQW0"/>
<dbReference type="InterPro" id="IPR036514">
    <property type="entry name" value="SGNH_hydro_sf"/>
</dbReference>
<feature type="region of interest" description="Disordered" evidence="1">
    <location>
        <begin position="63"/>
        <end position="88"/>
    </location>
</feature>
<dbReference type="EMBL" id="VWPL01000028">
    <property type="protein sequence ID" value="KAA5598255.1"/>
    <property type="molecule type" value="Genomic_DNA"/>
</dbReference>
<dbReference type="GO" id="GO:0016788">
    <property type="term" value="F:hydrolase activity, acting on ester bonds"/>
    <property type="evidence" value="ECO:0007669"/>
    <property type="project" value="UniProtKB-ARBA"/>
</dbReference>
<dbReference type="SUPFAM" id="SSF52266">
    <property type="entry name" value="SGNH hydrolase"/>
    <property type="match status" value="1"/>
</dbReference>
<evidence type="ECO:0000256" key="1">
    <source>
        <dbReference type="SAM" id="MobiDB-lite"/>
    </source>
</evidence>
<feature type="region of interest" description="Disordered" evidence="1">
    <location>
        <begin position="308"/>
        <end position="428"/>
    </location>
</feature>
<dbReference type="OrthoDB" id="9805649at2"/>
<protein>
    <submittedName>
        <fullName evidence="2">DUF459 domain-containing protein</fullName>
    </submittedName>
</protein>
<organism evidence="2 3">
    <name type="scientific">Blastochloris sulfoviridis</name>
    <dbReference type="NCBI Taxonomy" id="50712"/>
    <lineage>
        <taxon>Bacteria</taxon>
        <taxon>Pseudomonadati</taxon>
        <taxon>Pseudomonadota</taxon>
        <taxon>Alphaproteobacteria</taxon>
        <taxon>Hyphomicrobiales</taxon>
        <taxon>Blastochloridaceae</taxon>
        <taxon>Blastochloris</taxon>
    </lineage>
</organism>
<accession>A0A5M6HQW0</accession>
<keyword evidence="3" id="KW-1185">Reference proteome</keyword>